<organism evidence="1 2">
    <name type="scientific">Leptothoe spongobia TAU-MAC 1115</name>
    <dbReference type="NCBI Taxonomy" id="1967444"/>
    <lineage>
        <taxon>Bacteria</taxon>
        <taxon>Bacillati</taxon>
        <taxon>Cyanobacteriota</taxon>
        <taxon>Cyanophyceae</taxon>
        <taxon>Nodosilineales</taxon>
        <taxon>Cymatolegaceae</taxon>
        <taxon>Leptothoe</taxon>
        <taxon>Leptothoe spongobia</taxon>
    </lineage>
</organism>
<dbReference type="AlphaFoldDB" id="A0A947DC47"/>
<comment type="caution">
    <text evidence="1">The sequence shown here is derived from an EMBL/GenBank/DDBJ whole genome shotgun (WGS) entry which is preliminary data.</text>
</comment>
<reference evidence="1" key="1">
    <citation type="submission" date="2020-11" db="EMBL/GenBank/DDBJ databases">
        <authorList>
            <person name="Konstantinou D."/>
            <person name="Gkelis S."/>
            <person name="Popin R."/>
            <person name="Fewer D."/>
            <person name="Sivonen K."/>
        </authorList>
    </citation>
    <scope>NUCLEOTIDE SEQUENCE</scope>
    <source>
        <strain evidence="1">TAU-MAC 1115</strain>
    </source>
</reference>
<sequence length="80" mass="8076">MITVTLPAGTSSIRVRGHRAPAPISVYAPGPTQFSVGAELLTVSTIAVTQDFIVSGSGGSIRIVLADIGSPTVQIEGVSV</sequence>
<accession>A0A947DC47</accession>
<evidence type="ECO:0000313" key="1">
    <source>
        <dbReference type="EMBL" id="MBT9314386.1"/>
    </source>
</evidence>
<keyword evidence="2" id="KW-1185">Reference proteome</keyword>
<proteinExistence type="predicted"/>
<dbReference type="RefSeq" id="WP_215607458.1">
    <property type="nucleotide sequence ID" value="NZ_JADOES010000004.1"/>
</dbReference>
<dbReference type="Proteomes" id="UP000717364">
    <property type="component" value="Unassembled WGS sequence"/>
</dbReference>
<evidence type="ECO:0000313" key="2">
    <source>
        <dbReference type="Proteomes" id="UP000717364"/>
    </source>
</evidence>
<protein>
    <submittedName>
        <fullName evidence="1">Uncharacterized protein</fullName>
    </submittedName>
</protein>
<name>A0A947DC47_9CYAN</name>
<gene>
    <name evidence="1" type="ORF">IXB50_03005</name>
</gene>
<reference evidence="1" key="2">
    <citation type="journal article" date="2021" name="Mar. Drugs">
        <title>Genome Reduction and Secondary Metabolism of the Marine Sponge-Associated Cyanobacterium Leptothoe.</title>
        <authorList>
            <person name="Konstantinou D."/>
            <person name="Popin R.V."/>
            <person name="Fewer D.P."/>
            <person name="Sivonen K."/>
            <person name="Gkelis S."/>
        </authorList>
    </citation>
    <scope>NUCLEOTIDE SEQUENCE</scope>
    <source>
        <strain evidence="1">TAU-MAC 1115</strain>
    </source>
</reference>
<dbReference type="EMBL" id="JADOES010000004">
    <property type="protein sequence ID" value="MBT9314386.1"/>
    <property type="molecule type" value="Genomic_DNA"/>
</dbReference>